<dbReference type="InterPro" id="IPR019887">
    <property type="entry name" value="Tscrpt_reg_AsnC/Lrp_C"/>
</dbReference>
<dbReference type="Gene3D" id="1.10.10.10">
    <property type="entry name" value="Winged helix-like DNA-binding domain superfamily/Winged helix DNA-binding domain"/>
    <property type="match status" value="2"/>
</dbReference>
<dbReference type="PANTHER" id="PTHR30154:SF34">
    <property type="entry name" value="TRANSCRIPTIONAL REGULATOR AZLB"/>
    <property type="match status" value="1"/>
</dbReference>
<feature type="domain" description="HTH asnC-type" evidence="4">
    <location>
        <begin position="6"/>
        <end position="66"/>
    </location>
</feature>
<dbReference type="InterPro" id="IPR011008">
    <property type="entry name" value="Dimeric_a/b-barrel"/>
</dbReference>
<evidence type="ECO:0000259" key="4">
    <source>
        <dbReference type="PROSITE" id="PS50956"/>
    </source>
</evidence>
<dbReference type="Gene3D" id="3.30.70.920">
    <property type="match status" value="2"/>
</dbReference>
<dbReference type="InterPro" id="IPR036388">
    <property type="entry name" value="WH-like_DNA-bd_sf"/>
</dbReference>
<dbReference type="Pfam" id="PF01037">
    <property type="entry name" value="AsnC_trans_reg"/>
    <property type="match status" value="2"/>
</dbReference>
<dbReference type="InterPro" id="IPR000485">
    <property type="entry name" value="AsnC-type_HTH_dom"/>
</dbReference>
<dbReference type="RefSeq" id="WP_381185157.1">
    <property type="nucleotide sequence ID" value="NZ_JBHSFK010000049.1"/>
</dbReference>
<dbReference type="InterPro" id="IPR019888">
    <property type="entry name" value="Tscrpt_reg_AsnC-like"/>
</dbReference>
<dbReference type="SUPFAM" id="SSF54909">
    <property type="entry name" value="Dimeric alpha+beta barrel"/>
    <property type="match status" value="2"/>
</dbReference>
<evidence type="ECO:0000256" key="3">
    <source>
        <dbReference type="ARBA" id="ARBA00023163"/>
    </source>
</evidence>
<dbReference type="PRINTS" id="PR00033">
    <property type="entry name" value="HTHASNC"/>
</dbReference>
<organism evidence="5 6">
    <name type="scientific">Streptomyces vulcanius</name>
    <dbReference type="NCBI Taxonomy" id="1441876"/>
    <lineage>
        <taxon>Bacteria</taxon>
        <taxon>Bacillati</taxon>
        <taxon>Actinomycetota</taxon>
        <taxon>Actinomycetes</taxon>
        <taxon>Kitasatosporales</taxon>
        <taxon>Streptomycetaceae</taxon>
        <taxon>Streptomyces</taxon>
    </lineage>
</organism>
<gene>
    <name evidence="5" type="ORF">ACFPIH_47205</name>
</gene>
<feature type="domain" description="HTH asnC-type" evidence="4">
    <location>
        <begin position="178"/>
        <end position="238"/>
    </location>
</feature>
<evidence type="ECO:0000256" key="2">
    <source>
        <dbReference type="ARBA" id="ARBA00023125"/>
    </source>
</evidence>
<dbReference type="Proteomes" id="UP001595839">
    <property type="component" value="Unassembled WGS sequence"/>
</dbReference>
<keyword evidence="3" id="KW-0804">Transcription</keyword>
<comment type="caution">
    <text evidence="5">The sequence shown here is derived from an EMBL/GenBank/DDBJ whole genome shotgun (WGS) entry which is preliminary data.</text>
</comment>
<keyword evidence="1" id="KW-0805">Transcription regulation</keyword>
<evidence type="ECO:0000313" key="5">
    <source>
        <dbReference type="EMBL" id="MFC4506956.1"/>
    </source>
</evidence>
<sequence length="324" mass="35762">MEPQPLDTLDLKLLHALQVDGRAPFSRIAEVLGVSDPTVARRFRRLRTTAGLRVIGMTDETLLGRQSWIVRLRCTPDVAEQLADALARRPDISYVDLISGGTEVLCTLMPRSRQDRDELLFNRLQRTPRIISVDTYCVLHTFYGGPLGWLDKNRALDADEEAALRPPRVERADAPVALDEADESLLAELRRDGRTTFGELQRSTGLSETAAKRRLERLRSLGVLYFDVQHDSATLGHGTDAMLWLTVAPSALDGVGRALAGHPEVHFAAATTGKTNLVAAVSARGTGELYSYLSRRIGALDGVRAVETALTLRQVKQLTYEPTR</sequence>
<dbReference type="SUPFAM" id="SSF46785">
    <property type="entry name" value="Winged helix' DNA-binding domain"/>
    <property type="match status" value="2"/>
</dbReference>
<dbReference type="PANTHER" id="PTHR30154">
    <property type="entry name" value="LEUCINE-RESPONSIVE REGULATORY PROTEIN"/>
    <property type="match status" value="1"/>
</dbReference>
<keyword evidence="2" id="KW-0238">DNA-binding</keyword>
<accession>A0ABV9B6L0</accession>
<dbReference type="Pfam" id="PF13412">
    <property type="entry name" value="HTH_24"/>
    <property type="match status" value="1"/>
</dbReference>
<dbReference type="InterPro" id="IPR036390">
    <property type="entry name" value="WH_DNA-bd_sf"/>
</dbReference>
<dbReference type="Pfam" id="PF13404">
    <property type="entry name" value="HTH_AsnC-type"/>
    <property type="match status" value="1"/>
</dbReference>
<dbReference type="PROSITE" id="PS50956">
    <property type="entry name" value="HTH_ASNC_2"/>
    <property type="match status" value="2"/>
</dbReference>
<reference evidence="6" key="1">
    <citation type="journal article" date="2019" name="Int. J. Syst. Evol. Microbiol.">
        <title>The Global Catalogue of Microorganisms (GCM) 10K type strain sequencing project: providing services to taxonomists for standard genome sequencing and annotation.</title>
        <authorList>
            <consortium name="The Broad Institute Genomics Platform"/>
            <consortium name="The Broad Institute Genome Sequencing Center for Infectious Disease"/>
            <person name="Wu L."/>
            <person name="Ma J."/>
        </authorList>
    </citation>
    <scope>NUCLEOTIDE SEQUENCE [LARGE SCALE GENOMIC DNA]</scope>
    <source>
        <strain evidence="6">CGMCC 4.7177</strain>
    </source>
</reference>
<name>A0ABV9B6L0_9ACTN</name>
<keyword evidence="6" id="KW-1185">Reference proteome</keyword>
<evidence type="ECO:0000313" key="6">
    <source>
        <dbReference type="Proteomes" id="UP001595839"/>
    </source>
</evidence>
<evidence type="ECO:0000256" key="1">
    <source>
        <dbReference type="ARBA" id="ARBA00023015"/>
    </source>
</evidence>
<dbReference type="SMART" id="SM00344">
    <property type="entry name" value="HTH_ASNC"/>
    <property type="match status" value="2"/>
</dbReference>
<protein>
    <submittedName>
        <fullName evidence="5">Lrp/AsnC family transcriptional regulator</fullName>
    </submittedName>
</protein>
<proteinExistence type="predicted"/>
<dbReference type="EMBL" id="JBHSFK010000049">
    <property type="protein sequence ID" value="MFC4506956.1"/>
    <property type="molecule type" value="Genomic_DNA"/>
</dbReference>